<dbReference type="Proteomes" id="UP000049983">
    <property type="component" value="Unassembled WGS sequence"/>
</dbReference>
<dbReference type="InterPro" id="IPR032466">
    <property type="entry name" value="Metal_Hydrolase"/>
</dbReference>
<dbReference type="STRING" id="311410.LA5095_00554"/>
<dbReference type="PANTHER" id="PTHR43569">
    <property type="entry name" value="AMIDOHYDROLASE"/>
    <property type="match status" value="1"/>
</dbReference>
<dbReference type="OrthoDB" id="9787654at2"/>
<gene>
    <name evidence="3" type="ORF">LA5096_03694</name>
</gene>
<sequence length="291" mass="33733">MIDAHHHIWRQKDLPWLLGPEQPRIFGPYASIKRDYLIDEFREDLGETGIIKSVYVQANWAPNWFEDEVAWVQSVADTSGWPHGIVGFADFTSEDVRPQLDRLKRYPLMRGLRQQFHWHENPLYRFAARPDLPADPLVRKNIAYLAEYGWSFDLQVFPSQMEYAAELARSCPDVQFVLMHAGMLEDTSADGVKLWRKGMRRLAECNNVATKLSAFGTFIHRNDPEFVAFMIKQTVSLFGADRCMFGSNFPIEKLWTTYAELFGAFQEGAKGLTKVKRQSIFNDTAERIYRL</sequence>
<dbReference type="InterPro" id="IPR052350">
    <property type="entry name" value="Metallo-dep_Lactonases"/>
</dbReference>
<dbReference type="InterPro" id="IPR006680">
    <property type="entry name" value="Amidohydro-rel"/>
</dbReference>
<keyword evidence="4" id="KW-1185">Reference proteome</keyword>
<dbReference type="GeneID" id="97671031"/>
<protein>
    <submittedName>
        <fullName evidence="3">Putative metal-dependent hydrolase of the TIM-barrel fold protein</fullName>
    </submittedName>
</protein>
<dbReference type="Pfam" id="PF04909">
    <property type="entry name" value="Amidohydro_2"/>
    <property type="match status" value="1"/>
</dbReference>
<comment type="similarity">
    <text evidence="1">Belongs to the metallo-dependent hydrolases superfamily.</text>
</comment>
<evidence type="ECO:0000313" key="4">
    <source>
        <dbReference type="Proteomes" id="UP000049983"/>
    </source>
</evidence>
<organism evidence="3 4">
    <name type="scientific">Roseibium album</name>
    <dbReference type="NCBI Taxonomy" id="311410"/>
    <lineage>
        <taxon>Bacteria</taxon>
        <taxon>Pseudomonadati</taxon>
        <taxon>Pseudomonadota</taxon>
        <taxon>Alphaproteobacteria</taxon>
        <taxon>Hyphomicrobiales</taxon>
        <taxon>Stappiaceae</taxon>
        <taxon>Roseibium</taxon>
    </lineage>
</organism>
<evidence type="ECO:0000259" key="2">
    <source>
        <dbReference type="Pfam" id="PF04909"/>
    </source>
</evidence>
<keyword evidence="3" id="KW-0378">Hydrolase</keyword>
<dbReference type="SUPFAM" id="SSF51556">
    <property type="entry name" value="Metallo-dependent hydrolases"/>
    <property type="match status" value="1"/>
</dbReference>
<proteinExistence type="inferred from homology"/>
<evidence type="ECO:0000313" key="3">
    <source>
        <dbReference type="EMBL" id="CTQ73527.1"/>
    </source>
</evidence>
<evidence type="ECO:0000256" key="1">
    <source>
        <dbReference type="ARBA" id="ARBA00038310"/>
    </source>
</evidence>
<accession>A0A0M7AFW7</accession>
<dbReference type="GO" id="GO:0016787">
    <property type="term" value="F:hydrolase activity"/>
    <property type="evidence" value="ECO:0007669"/>
    <property type="project" value="UniProtKB-KW"/>
</dbReference>
<dbReference type="PANTHER" id="PTHR43569:SF1">
    <property type="entry name" value="BLL3371 PROTEIN"/>
    <property type="match status" value="1"/>
</dbReference>
<dbReference type="AlphaFoldDB" id="A0A0M7AFW7"/>
<dbReference type="Gene3D" id="3.20.20.140">
    <property type="entry name" value="Metal-dependent hydrolases"/>
    <property type="match status" value="1"/>
</dbReference>
<dbReference type="EMBL" id="CXWC01000011">
    <property type="protein sequence ID" value="CTQ73527.1"/>
    <property type="molecule type" value="Genomic_DNA"/>
</dbReference>
<name>A0A0M7AFW7_9HYPH</name>
<reference evidence="4" key="1">
    <citation type="submission" date="2015-07" db="EMBL/GenBank/DDBJ databases">
        <authorList>
            <person name="Rodrigo-Torres Lidia"/>
            <person name="Arahal R.David."/>
        </authorList>
    </citation>
    <scope>NUCLEOTIDE SEQUENCE [LARGE SCALE GENOMIC DNA]</scope>
    <source>
        <strain evidence="4">CECT 5096</strain>
    </source>
</reference>
<dbReference type="RefSeq" id="WP_055111713.1">
    <property type="nucleotide sequence ID" value="NZ_CXWA01000005.1"/>
</dbReference>
<feature type="domain" description="Amidohydrolase-related" evidence="2">
    <location>
        <begin position="2"/>
        <end position="291"/>
    </location>
</feature>